<organism evidence="3 4">
    <name type="scientific">Niabella yanshanensis</name>
    <dbReference type="NCBI Taxonomy" id="577386"/>
    <lineage>
        <taxon>Bacteria</taxon>
        <taxon>Pseudomonadati</taxon>
        <taxon>Bacteroidota</taxon>
        <taxon>Chitinophagia</taxon>
        <taxon>Chitinophagales</taxon>
        <taxon>Chitinophagaceae</taxon>
        <taxon>Niabella</taxon>
    </lineage>
</organism>
<protein>
    <submittedName>
        <fullName evidence="3">Serine hydrolase domain-containing protein</fullName>
        <ecNumber evidence="3">3.1.1.103</ecNumber>
    </submittedName>
</protein>
<feature type="compositionally biased region" description="Low complexity" evidence="1">
    <location>
        <begin position="443"/>
        <end position="471"/>
    </location>
</feature>
<dbReference type="RefSeq" id="WP_245957550.1">
    <property type="nucleotide sequence ID" value="NZ_CP139960.1"/>
</dbReference>
<dbReference type="Proteomes" id="UP001325680">
    <property type="component" value="Chromosome"/>
</dbReference>
<keyword evidence="4" id="KW-1185">Reference proteome</keyword>
<feature type="region of interest" description="Disordered" evidence="1">
    <location>
        <begin position="389"/>
        <end position="482"/>
    </location>
</feature>
<dbReference type="SUPFAM" id="SSF56601">
    <property type="entry name" value="beta-lactamase/transpeptidase-like"/>
    <property type="match status" value="1"/>
</dbReference>
<dbReference type="InterPro" id="IPR050491">
    <property type="entry name" value="AmpC-like"/>
</dbReference>
<evidence type="ECO:0000256" key="1">
    <source>
        <dbReference type="SAM" id="MobiDB-lite"/>
    </source>
</evidence>
<feature type="compositionally biased region" description="Basic and acidic residues" evidence="1">
    <location>
        <begin position="472"/>
        <end position="482"/>
    </location>
</feature>
<gene>
    <name evidence="3" type="ORF">U0035_05200</name>
</gene>
<evidence type="ECO:0000313" key="3">
    <source>
        <dbReference type="EMBL" id="WQD39541.1"/>
    </source>
</evidence>
<dbReference type="GO" id="GO:0016787">
    <property type="term" value="F:hydrolase activity"/>
    <property type="evidence" value="ECO:0007669"/>
    <property type="project" value="UniProtKB-KW"/>
</dbReference>
<reference evidence="3 4" key="1">
    <citation type="submission" date="2023-12" db="EMBL/GenBank/DDBJ databases">
        <title>Genome sequencing and assembly of bacterial species from a model synthetic community.</title>
        <authorList>
            <person name="Hogle S.L."/>
        </authorList>
    </citation>
    <scope>NUCLEOTIDE SEQUENCE [LARGE SCALE GENOMIC DNA]</scope>
    <source>
        <strain evidence="3 4">HAMBI_3031</strain>
    </source>
</reference>
<evidence type="ECO:0000259" key="2">
    <source>
        <dbReference type="Pfam" id="PF00144"/>
    </source>
</evidence>
<dbReference type="PANTHER" id="PTHR46825:SF9">
    <property type="entry name" value="BETA-LACTAMASE-RELATED DOMAIN-CONTAINING PROTEIN"/>
    <property type="match status" value="1"/>
</dbReference>
<dbReference type="Pfam" id="PF00144">
    <property type="entry name" value="Beta-lactamase"/>
    <property type="match status" value="1"/>
</dbReference>
<dbReference type="EMBL" id="CP139960">
    <property type="protein sequence ID" value="WQD39541.1"/>
    <property type="molecule type" value="Genomic_DNA"/>
</dbReference>
<dbReference type="Gene3D" id="3.40.710.10">
    <property type="entry name" value="DD-peptidase/beta-lactamase superfamily"/>
    <property type="match status" value="1"/>
</dbReference>
<accession>A0ABZ0W8R6</accession>
<keyword evidence="3" id="KW-0378">Hydrolase</keyword>
<proteinExistence type="predicted"/>
<dbReference type="InterPro" id="IPR001466">
    <property type="entry name" value="Beta-lactam-related"/>
</dbReference>
<sequence length="482" mass="53861">MRRFIVFVGLAFILIACKSGSSSPTLSKEDSTALGIALPAPEKLKEGELVLYQTKLNELFDKQLINRNFNGAILVAKGGNILYEKYVGFTDPKAKITPITDSSSFHLASTSKPFTGVTILKLVQQGKVHLTDDLAQYFPGFPYPGVTVKDLLSHRSGLPNYLYIMEDKEKWPAQKMVTNNDVLNFLIQYKPALSYRTGARFSYCNTNYVLLALIIEKVTGTPYPQYLSENIFSPLGMKHTFVYTPTDSGRVMMSYKPSGVIWDQDIFDHTYGDKNIYSTPRDMMKWDAALYNDAFIRQSLLDSAYQPLSNETPSTHNYGLGWRLLNLPNGKKVIYHNGKWHGFSPAFARLTDEKAVIIILGNQYNTNIYKAAKLAYNVFGDYMQNDTQAEEEPTITPQPVAVQKKKPVSPPPAKIVKEAPQKNNKIKAATRPKVVAKPKTTPKAKAPATKPAAKTTKVVKPATKKQTTTTLKKTEPVKKKKS</sequence>
<evidence type="ECO:0000313" key="4">
    <source>
        <dbReference type="Proteomes" id="UP001325680"/>
    </source>
</evidence>
<dbReference type="EC" id="3.1.1.103" evidence="3"/>
<name>A0ABZ0W8R6_9BACT</name>
<dbReference type="InterPro" id="IPR012338">
    <property type="entry name" value="Beta-lactam/transpept-like"/>
</dbReference>
<dbReference type="PROSITE" id="PS51257">
    <property type="entry name" value="PROKAR_LIPOPROTEIN"/>
    <property type="match status" value="1"/>
</dbReference>
<dbReference type="PANTHER" id="PTHR46825">
    <property type="entry name" value="D-ALANYL-D-ALANINE-CARBOXYPEPTIDASE/ENDOPEPTIDASE AMPH"/>
    <property type="match status" value="1"/>
</dbReference>
<feature type="compositionally biased region" description="Basic residues" evidence="1">
    <location>
        <begin position="424"/>
        <end position="442"/>
    </location>
</feature>
<feature type="domain" description="Beta-lactamase-related" evidence="2">
    <location>
        <begin position="59"/>
        <end position="366"/>
    </location>
</feature>